<keyword evidence="9" id="KW-1185">Reference proteome</keyword>
<dbReference type="SUPFAM" id="SSF51905">
    <property type="entry name" value="FAD/NAD(P)-binding domain"/>
    <property type="match status" value="1"/>
</dbReference>
<dbReference type="Gene3D" id="3.50.50.60">
    <property type="entry name" value="FAD/NAD(P)-binding domain"/>
    <property type="match status" value="2"/>
</dbReference>
<keyword evidence="4" id="KW-0274">FAD</keyword>
<dbReference type="PANTHER" id="PTHR42784">
    <property type="entry name" value="PYRANOSE 2-OXIDASE"/>
    <property type="match status" value="1"/>
</dbReference>
<dbReference type="EMBL" id="JAUFPN010000284">
    <property type="protein sequence ID" value="MDN3568537.1"/>
    <property type="molecule type" value="Genomic_DNA"/>
</dbReference>
<keyword evidence="5" id="KW-0560">Oxidoreductase</keyword>
<evidence type="ECO:0000256" key="4">
    <source>
        <dbReference type="ARBA" id="ARBA00022827"/>
    </source>
</evidence>
<dbReference type="InterPro" id="IPR007867">
    <property type="entry name" value="GMC_OxRtase_C"/>
</dbReference>
<dbReference type="RefSeq" id="WP_290320647.1">
    <property type="nucleotide sequence ID" value="NZ_JAUFPN010000284.1"/>
</dbReference>
<dbReference type="InterPro" id="IPR036188">
    <property type="entry name" value="FAD/NAD-bd_sf"/>
</dbReference>
<evidence type="ECO:0000313" key="8">
    <source>
        <dbReference type="EMBL" id="MDN3568537.1"/>
    </source>
</evidence>
<evidence type="ECO:0000256" key="2">
    <source>
        <dbReference type="ARBA" id="ARBA00010790"/>
    </source>
</evidence>
<reference evidence="9" key="1">
    <citation type="journal article" date="2019" name="Int. J. Syst. Evol. Microbiol.">
        <title>The Global Catalogue of Microorganisms (GCM) 10K type strain sequencing project: providing services to taxonomists for standard genome sequencing and annotation.</title>
        <authorList>
            <consortium name="The Broad Institute Genomics Platform"/>
            <consortium name="The Broad Institute Genome Sequencing Center for Infectious Disease"/>
            <person name="Wu L."/>
            <person name="Ma J."/>
        </authorList>
    </citation>
    <scope>NUCLEOTIDE SEQUENCE [LARGE SCALE GENOMIC DNA]</scope>
    <source>
        <strain evidence="9">CECT 7131</strain>
    </source>
</reference>
<dbReference type="PANTHER" id="PTHR42784:SF1">
    <property type="entry name" value="PYRANOSE 2-OXIDASE"/>
    <property type="match status" value="1"/>
</dbReference>
<sequence>MDSYHIVAIGSGFATSFFLHGYLRAAPPGAKVLVLERGPLIRHADRIKRRLAPGPPGEAILGRAGDPGKEWIFSMGFGGSSNCWWGCTPRMMPNDLRLRSAYGVGRDWPVGYDALEDYYREAEEIMQVSGSAEAAPYPRSRPLPQPPHNFSDPDRLLKAKYPALFFNQPTARARVATGDRSPCCANSMCHLCPVDAKFTIENGFAELYRDPRVVLLSDAEALEIDIAAGTARGLRYRYQGREHQVAADLVLLGANAIFNPYLLLRSGMTDQALGRGLAEQLSTFVEVDLEGVENFQGSTSITGHGYMFYDGDHRRTRGACLVESWNAPYFRLDPDRWRETLSLKFIIEDLPQEGNRVTIDPSRPERPLAVFHGYSEYAQATLRRVPDLAAELLAGLPVERIHPPGKARATEGHVQCTVRMGTDPADSVVDAGLVSHRVRNLVVAGASAFPTVSPANPTLTLAALSLHAARRLAGSGSC</sequence>
<evidence type="ECO:0000256" key="1">
    <source>
        <dbReference type="ARBA" id="ARBA00001974"/>
    </source>
</evidence>
<accession>A0ABT8AFD7</accession>
<evidence type="ECO:0000259" key="7">
    <source>
        <dbReference type="Pfam" id="PF05199"/>
    </source>
</evidence>
<feature type="domain" description="Glucose-methanol-choline oxidoreductase C-terminal" evidence="7">
    <location>
        <begin position="351"/>
        <end position="464"/>
    </location>
</feature>
<evidence type="ECO:0000256" key="3">
    <source>
        <dbReference type="ARBA" id="ARBA00022630"/>
    </source>
</evidence>
<dbReference type="Proteomes" id="UP001529369">
    <property type="component" value="Unassembled WGS sequence"/>
</dbReference>
<feature type="region of interest" description="Disordered" evidence="6">
    <location>
        <begin position="130"/>
        <end position="149"/>
    </location>
</feature>
<gene>
    <name evidence="8" type="ORF">QWZ14_29525</name>
</gene>
<dbReference type="Pfam" id="PF05199">
    <property type="entry name" value="GMC_oxred_C"/>
    <property type="match status" value="1"/>
</dbReference>
<dbReference type="InterPro" id="IPR051473">
    <property type="entry name" value="P2Ox-like"/>
</dbReference>
<organism evidence="8 9">
    <name type="scientific">Paeniroseomonas aquatica</name>
    <dbReference type="NCBI Taxonomy" id="373043"/>
    <lineage>
        <taxon>Bacteria</taxon>
        <taxon>Pseudomonadati</taxon>
        <taxon>Pseudomonadota</taxon>
        <taxon>Alphaproteobacteria</taxon>
        <taxon>Acetobacterales</taxon>
        <taxon>Acetobacteraceae</taxon>
        <taxon>Paeniroseomonas</taxon>
    </lineage>
</organism>
<comment type="caution">
    <text evidence="8">The sequence shown here is derived from an EMBL/GenBank/DDBJ whole genome shotgun (WGS) entry which is preliminary data.</text>
</comment>
<name>A0ABT8AFD7_9PROT</name>
<comment type="similarity">
    <text evidence="2">Belongs to the GMC oxidoreductase family.</text>
</comment>
<comment type="cofactor">
    <cofactor evidence="1">
        <name>FAD</name>
        <dbReference type="ChEBI" id="CHEBI:57692"/>
    </cofactor>
</comment>
<evidence type="ECO:0000313" key="9">
    <source>
        <dbReference type="Proteomes" id="UP001529369"/>
    </source>
</evidence>
<protein>
    <submittedName>
        <fullName evidence="8">GMC family oxidoreductase</fullName>
    </submittedName>
</protein>
<keyword evidence="3" id="KW-0285">Flavoprotein</keyword>
<evidence type="ECO:0000256" key="6">
    <source>
        <dbReference type="SAM" id="MobiDB-lite"/>
    </source>
</evidence>
<proteinExistence type="inferred from homology"/>
<evidence type="ECO:0000256" key="5">
    <source>
        <dbReference type="ARBA" id="ARBA00023002"/>
    </source>
</evidence>